<dbReference type="Gene3D" id="1.20.5.4130">
    <property type="match status" value="1"/>
</dbReference>
<dbReference type="Proteomes" id="UP000324705">
    <property type="component" value="Chromosome 4A"/>
</dbReference>
<dbReference type="Gene3D" id="1.10.10.10">
    <property type="entry name" value="Winged helix-like DNA-binding domain superfamily/Winged helix DNA-binding domain"/>
    <property type="match status" value="1"/>
</dbReference>
<evidence type="ECO:0000259" key="7">
    <source>
        <dbReference type="Pfam" id="PF00931"/>
    </source>
</evidence>
<dbReference type="GO" id="GO:0042742">
    <property type="term" value="P:defense response to bacterium"/>
    <property type="evidence" value="ECO:0007669"/>
    <property type="project" value="UniProtKB-ARBA"/>
</dbReference>
<keyword evidence="3" id="KW-0677">Repeat</keyword>
<evidence type="ECO:0000256" key="6">
    <source>
        <dbReference type="ARBA" id="ARBA00023054"/>
    </source>
</evidence>
<dbReference type="Pfam" id="PF23598">
    <property type="entry name" value="LRR_14"/>
    <property type="match status" value="2"/>
</dbReference>
<dbReference type="Gene3D" id="3.80.10.10">
    <property type="entry name" value="Ribonuclease Inhibitor"/>
    <property type="match status" value="2"/>
</dbReference>
<feature type="domain" description="Disease resistance R13L4/SHOC-2-like LRR" evidence="10">
    <location>
        <begin position="548"/>
        <end position="656"/>
    </location>
</feature>
<evidence type="ECO:0000256" key="2">
    <source>
        <dbReference type="ARBA" id="ARBA00022614"/>
    </source>
</evidence>
<dbReference type="InterPro" id="IPR032675">
    <property type="entry name" value="LRR_dom_sf"/>
</dbReference>
<dbReference type="InterPro" id="IPR027417">
    <property type="entry name" value="P-loop_NTPase"/>
</dbReference>
<protein>
    <submittedName>
        <fullName evidence="11">Uncharacterized protein</fullName>
    </submittedName>
</protein>
<keyword evidence="5" id="KW-0611">Plant defense</keyword>
<dbReference type="GO" id="GO:0009626">
    <property type="term" value="P:plant-type hypersensitive response"/>
    <property type="evidence" value="ECO:0007669"/>
    <property type="project" value="UniProtKB-ARBA"/>
</dbReference>
<evidence type="ECO:0000256" key="3">
    <source>
        <dbReference type="ARBA" id="ARBA00022737"/>
    </source>
</evidence>
<dbReference type="PANTHER" id="PTHR23155">
    <property type="entry name" value="DISEASE RESISTANCE PROTEIN RP"/>
    <property type="match status" value="1"/>
</dbReference>
<keyword evidence="6" id="KW-0175">Coiled coil</keyword>
<dbReference type="InterPro" id="IPR058922">
    <property type="entry name" value="WHD_DRP"/>
</dbReference>
<evidence type="ECO:0000256" key="4">
    <source>
        <dbReference type="ARBA" id="ARBA00022741"/>
    </source>
</evidence>
<dbReference type="Pfam" id="PF00931">
    <property type="entry name" value="NB-ARC"/>
    <property type="match status" value="1"/>
</dbReference>
<evidence type="ECO:0000256" key="5">
    <source>
        <dbReference type="ARBA" id="ARBA00022821"/>
    </source>
</evidence>
<dbReference type="Gramene" id="TRITD4Av1G253760.10">
    <property type="protein sequence ID" value="TRITD4Av1G253760.10"/>
    <property type="gene ID" value="TRITD4Av1G253760"/>
</dbReference>
<dbReference type="InterPro" id="IPR036388">
    <property type="entry name" value="WH-like_DNA-bd_sf"/>
</dbReference>
<keyword evidence="2" id="KW-0433">Leucine-rich repeat</keyword>
<dbReference type="GO" id="GO:0002758">
    <property type="term" value="P:innate immune response-activating signaling pathway"/>
    <property type="evidence" value="ECO:0007669"/>
    <property type="project" value="UniProtKB-ARBA"/>
</dbReference>
<feature type="domain" description="NB-ARC" evidence="7">
    <location>
        <begin position="184"/>
        <end position="342"/>
    </location>
</feature>
<feature type="domain" description="Disease resistance protein winged helix" evidence="9">
    <location>
        <begin position="433"/>
        <end position="504"/>
    </location>
</feature>
<sequence>MAGTVLSMARSMLGGAISTAASAAAAEMSLLMGVRKDIWFIKDELETMHAFLETAEAMKERDKLLKVWAKQVRDLSYNIEDCLGEFMVHVASQSLSQKLIELKDRHRIAMQIRDLKSRVEEVSNRNIRYNLIERNQITRAIDERYSCMEDIRNQSASNIDESEFVGFYEPKEKLMKLVDIHADNGPTRVVCVVGMGGLGKTTLTRKIYESMKNTYHCAWTTISQSFSRMKVLKDMIKELISEEALKELTKKEVREEKLADYLRQELLEKRYFVVFDDLWNIDDWKWIKTIALPSSNNKGSQIMITTRDVGLAEKCIFESFGSHIYHHVPLETNDAINLLLRKTRKSEEDMKNDEHMRKILIKIVKKSGGLPLAILAIGGMLATRVVSEWQSIYNQLPTEIENNCSLEVMRRMVTLSYNHLPSHLKSCFLYLSIFPEDFDIKRRRLIERWIAEGFVITRVGVSVEDVGNSYFNELINRSMILPSTWNIEGTVKSCRVHDIVRDVIISISRDENFACSTWDNVTGTIGNNFRHVAYQGSWFPNKGLDWNHVRSLTVFGDGHMKPARSLCSPDFRMLRVLDIHHACFAQKDISTIGSLRHLKYVHVESSYDLTYIYKLPRSIGKLQALETLDIGQSYVTSLPTEITKLQSLRRLRCSNRRSEDYLWLLYPTFWLMSPFCIPILFTESVSPEERLRSMMSFYIAWTGRFSTSYGVRVPKGIANLKELEILEVVDIERTSRKAVKELRELIKLRKLSVSVGASKQKSKILCTSLEKLTSLRSLCVYVNDSTFGRSGGSLKWLQSISSPPPLLRKLNLQGDLGEMPEWFGDLEHVVKIDLGSSNLKDGDKIMKLLGALPKLMFLRLGLNSYVGEKLVFKAETFPSLRILDILGLKQLTVLIFEEGTSPQLEKAQITLHRLESGITGIKYLPRIKEIFLYYGVKVAKHDALQAEVDAHPNPPVLRVQRGHDLDDVAEGSTAAVQVEEATAAAGEVVMTTGSDSEDDLR</sequence>
<reference evidence="11 12" key="1">
    <citation type="submission" date="2017-09" db="EMBL/GenBank/DDBJ databases">
        <authorList>
            <consortium name="International Durum Wheat Genome Sequencing Consortium (IDWGSC)"/>
            <person name="Milanesi L."/>
        </authorList>
    </citation>
    <scope>NUCLEOTIDE SEQUENCE [LARGE SCALE GENOMIC DNA]</scope>
    <source>
        <strain evidence="12">cv. Svevo</strain>
    </source>
</reference>
<dbReference type="EMBL" id="LT934117">
    <property type="protein sequence ID" value="VAH99241.1"/>
    <property type="molecule type" value="Genomic_DNA"/>
</dbReference>
<name>A0A9R0W5C1_TRITD</name>
<dbReference type="InterPro" id="IPR044974">
    <property type="entry name" value="Disease_R_plants"/>
</dbReference>
<dbReference type="GO" id="GO:0043531">
    <property type="term" value="F:ADP binding"/>
    <property type="evidence" value="ECO:0007669"/>
    <property type="project" value="InterPro"/>
</dbReference>
<dbReference type="Gene3D" id="3.40.50.300">
    <property type="entry name" value="P-loop containing nucleotide triphosphate hydrolases"/>
    <property type="match status" value="1"/>
</dbReference>
<comment type="similarity">
    <text evidence="1">Belongs to the disease resistance NB-LRR family.</text>
</comment>
<dbReference type="FunFam" id="1.10.10.10:FF:000322">
    <property type="entry name" value="Probable disease resistance protein At1g63360"/>
    <property type="match status" value="1"/>
</dbReference>
<evidence type="ECO:0000256" key="1">
    <source>
        <dbReference type="ARBA" id="ARBA00008894"/>
    </source>
</evidence>
<dbReference type="CDD" id="cd14798">
    <property type="entry name" value="RX-CC_like"/>
    <property type="match status" value="1"/>
</dbReference>
<dbReference type="PRINTS" id="PR00364">
    <property type="entry name" value="DISEASERSIST"/>
</dbReference>
<feature type="domain" description="Disease resistance N-terminal" evidence="8">
    <location>
        <begin position="15"/>
        <end position="99"/>
    </location>
</feature>
<keyword evidence="12" id="KW-1185">Reference proteome</keyword>
<dbReference type="Pfam" id="PF23559">
    <property type="entry name" value="WHD_DRP"/>
    <property type="match status" value="1"/>
</dbReference>
<dbReference type="AlphaFoldDB" id="A0A9R0W5C1"/>
<dbReference type="Pfam" id="PF18052">
    <property type="entry name" value="Rx_N"/>
    <property type="match status" value="1"/>
</dbReference>
<gene>
    <name evidence="11" type="ORF">TRITD_4Av1G253760</name>
</gene>
<dbReference type="InterPro" id="IPR038005">
    <property type="entry name" value="RX-like_CC"/>
</dbReference>
<dbReference type="SUPFAM" id="SSF52058">
    <property type="entry name" value="L domain-like"/>
    <property type="match status" value="1"/>
</dbReference>
<keyword evidence="4" id="KW-0547">Nucleotide-binding</keyword>
<accession>A0A9R0W5C1</accession>
<dbReference type="InterPro" id="IPR002182">
    <property type="entry name" value="NB-ARC"/>
</dbReference>
<organism evidence="11 12">
    <name type="scientific">Triticum turgidum subsp. durum</name>
    <name type="common">Durum wheat</name>
    <name type="synonym">Triticum durum</name>
    <dbReference type="NCBI Taxonomy" id="4567"/>
    <lineage>
        <taxon>Eukaryota</taxon>
        <taxon>Viridiplantae</taxon>
        <taxon>Streptophyta</taxon>
        <taxon>Embryophyta</taxon>
        <taxon>Tracheophyta</taxon>
        <taxon>Spermatophyta</taxon>
        <taxon>Magnoliopsida</taxon>
        <taxon>Liliopsida</taxon>
        <taxon>Poales</taxon>
        <taxon>Poaceae</taxon>
        <taxon>BOP clade</taxon>
        <taxon>Pooideae</taxon>
        <taxon>Triticodae</taxon>
        <taxon>Triticeae</taxon>
        <taxon>Triticinae</taxon>
        <taxon>Triticum</taxon>
    </lineage>
</organism>
<evidence type="ECO:0000259" key="10">
    <source>
        <dbReference type="Pfam" id="PF23598"/>
    </source>
</evidence>
<feature type="domain" description="Disease resistance R13L4/SHOC-2-like LRR" evidence="10">
    <location>
        <begin position="709"/>
        <end position="956"/>
    </location>
</feature>
<evidence type="ECO:0000313" key="11">
    <source>
        <dbReference type="EMBL" id="VAH99241.1"/>
    </source>
</evidence>
<dbReference type="InterPro" id="IPR042197">
    <property type="entry name" value="Apaf_helical"/>
</dbReference>
<evidence type="ECO:0000259" key="9">
    <source>
        <dbReference type="Pfam" id="PF23559"/>
    </source>
</evidence>
<dbReference type="Gene3D" id="1.10.8.430">
    <property type="entry name" value="Helical domain of apoptotic protease-activating factors"/>
    <property type="match status" value="1"/>
</dbReference>
<dbReference type="SUPFAM" id="SSF52540">
    <property type="entry name" value="P-loop containing nucleoside triphosphate hydrolases"/>
    <property type="match status" value="1"/>
</dbReference>
<evidence type="ECO:0000259" key="8">
    <source>
        <dbReference type="Pfam" id="PF18052"/>
    </source>
</evidence>
<evidence type="ECO:0000313" key="12">
    <source>
        <dbReference type="Proteomes" id="UP000324705"/>
    </source>
</evidence>
<dbReference type="InterPro" id="IPR055414">
    <property type="entry name" value="LRR_R13L4/SHOC2-like"/>
</dbReference>
<dbReference type="PANTHER" id="PTHR23155:SF963">
    <property type="entry name" value="OS06G0287000 PROTEIN"/>
    <property type="match status" value="1"/>
</dbReference>
<proteinExistence type="inferred from homology"/>
<dbReference type="InterPro" id="IPR041118">
    <property type="entry name" value="Rx_N"/>
</dbReference>